<comment type="subcellular location">
    <subcellularLocation>
        <location evidence="1">Membrane</location>
        <topology evidence="1">Multi-pass membrane protein</topology>
    </subcellularLocation>
</comment>
<dbReference type="PROSITE" id="PS50267">
    <property type="entry name" value="NA_NEUROTRAN_SYMP_3"/>
    <property type="match status" value="1"/>
</dbReference>
<keyword evidence="3 6" id="KW-0812">Transmembrane</keyword>
<evidence type="ECO:0000256" key="6">
    <source>
        <dbReference type="SAM" id="Phobius"/>
    </source>
</evidence>
<protein>
    <submittedName>
        <fullName evidence="7">Sodium:neurotransmitter symporter (TC.NSS)</fullName>
    </submittedName>
</protein>
<dbReference type="Pfam" id="PF00209">
    <property type="entry name" value="SNF"/>
    <property type="match status" value="2"/>
</dbReference>
<feature type="transmembrane region" description="Helical" evidence="6">
    <location>
        <begin position="381"/>
        <end position="403"/>
    </location>
</feature>
<sequence length="515" mass="56129">MSEEEQGEVFSSRLGLVLAAIGAAVGTGNIWRFPREAAANGGGSFMIGWLLFLFLWSIPLLMAEFAIGKKTRLGTVGALRDMGGRRFTWMGMWMVFVSTAVAFYYAVVMGWTIRYFWVAFSGEISTATDTAATEALWNDFIGNPLEVIMYQLIAVTAAGTVVYFGIKGIETANKILLPTLVFFLVLTLIYPFYLDAGAASQGLRFLFIPQPEYLLKSETWIRALTQSAWSTSAGFGTAITYAVAMRKKEDVSLNALLTGLGNNSVSLIAGVAVLGTVFALSETTADGLAAVESGSSGLTFIHLTALFATAGGAGRFIGAIFFLSMSFAALTSLVSSIEVASRNFMDAGWERHEIVKYVTVAVAFAGLPAAASLHFLDNQDFVWGTGLLVSGLFVAFVVIQYGASDFRKEFINHEYSDLYIGKWWDFIIRYIFPLEFIVVFSSFLIEKWGQSGPSPIDGIDIGKFTILSLLIQWGAVISLMLYFNNKIAADIKSGPMSIQEDPPISKEKILEAEEV</sequence>
<evidence type="ECO:0000256" key="5">
    <source>
        <dbReference type="ARBA" id="ARBA00023136"/>
    </source>
</evidence>
<evidence type="ECO:0000313" key="7">
    <source>
        <dbReference type="EMBL" id="AIE97114.1"/>
    </source>
</evidence>
<feature type="transmembrane region" description="Helical" evidence="6">
    <location>
        <begin position="300"/>
        <end position="333"/>
    </location>
</feature>
<feature type="transmembrane region" description="Helical" evidence="6">
    <location>
        <begin position="464"/>
        <end position="483"/>
    </location>
</feature>
<dbReference type="Gene3D" id="1.20.1740.10">
    <property type="entry name" value="Amino acid/polyamine transporter I"/>
    <property type="match status" value="1"/>
</dbReference>
<keyword evidence="4 6" id="KW-1133">Transmembrane helix</keyword>
<feature type="transmembrane region" description="Helical" evidence="6">
    <location>
        <begin position="45"/>
        <end position="67"/>
    </location>
</feature>
<name>A0A075G0U8_9EURY</name>
<organism evidence="7">
    <name type="scientific">uncultured marine group II/III euryarchaeote AD1000_91_C10</name>
    <dbReference type="NCBI Taxonomy" id="1457825"/>
    <lineage>
        <taxon>Archaea</taxon>
        <taxon>Methanobacteriati</taxon>
        <taxon>Methanobacteriota</taxon>
        <taxon>environmental samples</taxon>
    </lineage>
</organism>
<dbReference type="GO" id="GO:0016020">
    <property type="term" value="C:membrane"/>
    <property type="evidence" value="ECO:0007669"/>
    <property type="project" value="UniProtKB-SubCell"/>
</dbReference>
<evidence type="ECO:0000256" key="4">
    <source>
        <dbReference type="ARBA" id="ARBA00022989"/>
    </source>
</evidence>
<dbReference type="PANTHER" id="PTHR42948:SF1">
    <property type="entry name" value="TRANSPORTER"/>
    <property type="match status" value="1"/>
</dbReference>
<gene>
    <name evidence="7" type="primary">TC.NSS</name>
</gene>
<feature type="transmembrane region" description="Helical" evidence="6">
    <location>
        <begin position="223"/>
        <end position="244"/>
    </location>
</feature>
<accession>A0A075G0U8</accession>
<feature type="transmembrane region" description="Helical" evidence="6">
    <location>
        <begin position="87"/>
        <end position="107"/>
    </location>
</feature>
<keyword evidence="5 6" id="KW-0472">Membrane</keyword>
<dbReference type="EMBL" id="KF900498">
    <property type="protein sequence ID" value="AIE97114.1"/>
    <property type="molecule type" value="Genomic_DNA"/>
</dbReference>
<dbReference type="PRINTS" id="PR00176">
    <property type="entry name" value="NANEUSMPORT"/>
</dbReference>
<dbReference type="InterPro" id="IPR047218">
    <property type="entry name" value="YocR/YhdH-like"/>
</dbReference>
<feature type="transmembrane region" description="Helical" evidence="6">
    <location>
        <begin position="354"/>
        <end position="375"/>
    </location>
</feature>
<dbReference type="InterPro" id="IPR000175">
    <property type="entry name" value="Na/ntran_symport"/>
</dbReference>
<dbReference type="CDD" id="cd10336">
    <property type="entry name" value="SLC6sbd_Tyt1-Like"/>
    <property type="match status" value="1"/>
</dbReference>
<feature type="transmembrane region" description="Helical" evidence="6">
    <location>
        <begin position="175"/>
        <end position="193"/>
    </location>
</feature>
<feature type="transmembrane region" description="Helical" evidence="6">
    <location>
        <begin position="147"/>
        <end position="166"/>
    </location>
</feature>
<feature type="transmembrane region" description="Helical" evidence="6">
    <location>
        <begin position="256"/>
        <end position="280"/>
    </location>
</feature>
<feature type="transmembrane region" description="Helical" evidence="6">
    <location>
        <begin position="423"/>
        <end position="444"/>
    </location>
</feature>
<evidence type="ECO:0000256" key="1">
    <source>
        <dbReference type="ARBA" id="ARBA00004141"/>
    </source>
</evidence>
<proteinExistence type="predicted"/>
<dbReference type="SUPFAM" id="SSF161070">
    <property type="entry name" value="SNF-like"/>
    <property type="match status" value="1"/>
</dbReference>
<dbReference type="AlphaFoldDB" id="A0A075G0U8"/>
<dbReference type="InterPro" id="IPR037272">
    <property type="entry name" value="SNS_sf"/>
</dbReference>
<reference evidence="7" key="1">
    <citation type="journal article" date="2014" name="Genome Biol. Evol.">
        <title>Pangenome evidence for extensive interdomain horizontal transfer affecting lineage core and shell genes in uncultured planktonic thaumarchaeota and euryarchaeota.</title>
        <authorList>
            <person name="Deschamps P."/>
            <person name="Zivanovic Y."/>
            <person name="Moreira D."/>
            <person name="Rodriguez-Valera F."/>
            <person name="Lopez-Garcia P."/>
        </authorList>
    </citation>
    <scope>NUCLEOTIDE SEQUENCE</scope>
</reference>
<evidence type="ECO:0000256" key="2">
    <source>
        <dbReference type="ARBA" id="ARBA00022448"/>
    </source>
</evidence>
<dbReference type="PANTHER" id="PTHR42948">
    <property type="entry name" value="TRANSPORTER"/>
    <property type="match status" value="1"/>
</dbReference>
<keyword evidence="2" id="KW-0813">Transport</keyword>
<evidence type="ECO:0000256" key="3">
    <source>
        <dbReference type="ARBA" id="ARBA00022692"/>
    </source>
</evidence>
<feature type="transmembrane region" description="Helical" evidence="6">
    <location>
        <begin position="12"/>
        <end position="33"/>
    </location>
</feature>